<dbReference type="Pfam" id="PF07661">
    <property type="entry name" value="MORN_2"/>
    <property type="match status" value="3"/>
</dbReference>
<gene>
    <name evidence="1" type="ORF">HRAG_00010</name>
</gene>
<dbReference type="HOGENOM" id="CLU_037602_3_0_7"/>
<evidence type="ECO:0008006" key="3">
    <source>
        <dbReference type="Google" id="ProtNLM"/>
    </source>
</evidence>
<name>C3XD64_9HELI</name>
<dbReference type="Gene3D" id="3.90.930.1">
    <property type="match status" value="1"/>
</dbReference>
<comment type="caution">
    <text evidence="1">The sequence shown here is derived from an EMBL/GenBank/DDBJ whole genome shotgun (WGS) entry which is preliminary data.</text>
</comment>
<evidence type="ECO:0000313" key="2">
    <source>
        <dbReference type="Proteomes" id="UP000005085"/>
    </source>
</evidence>
<dbReference type="SUPFAM" id="SSF82185">
    <property type="entry name" value="Histone H3 K4-specific methyltransferase SET7/9 N-terminal domain"/>
    <property type="match status" value="2"/>
</dbReference>
<dbReference type="AlphaFoldDB" id="C3XD64"/>
<proteinExistence type="predicted"/>
<dbReference type="eggNOG" id="COG2849">
    <property type="taxonomic scope" value="Bacteria"/>
</dbReference>
<keyword evidence="2" id="KW-1185">Reference proteome</keyword>
<organism evidence="1 2">
    <name type="scientific">Helicobacter bilis ATCC 43879</name>
    <dbReference type="NCBI Taxonomy" id="613026"/>
    <lineage>
        <taxon>Bacteria</taxon>
        <taxon>Pseudomonadati</taxon>
        <taxon>Campylobacterota</taxon>
        <taxon>Epsilonproteobacteria</taxon>
        <taxon>Campylobacterales</taxon>
        <taxon>Helicobacteraceae</taxon>
        <taxon>Helicobacter</taxon>
    </lineage>
</organism>
<accession>C3XD64</accession>
<dbReference type="RefSeq" id="WP_005216495.1">
    <property type="nucleotide sequence ID" value="NZ_KI392032.1"/>
</dbReference>
<reference evidence="1 2" key="1">
    <citation type="journal article" date="2014" name="Genome Announc.">
        <title>Draft genome sequences of six enterohepatic helicobacter species isolated from humans and one from rhesus macaques.</title>
        <authorList>
            <person name="Shen Z."/>
            <person name="Sheh A."/>
            <person name="Young S.K."/>
            <person name="Abouelliel A."/>
            <person name="Ward D.V."/>
            <person name="Earl A.M."/>
            <person name="Fox J.G."/>
        </authorList>
    </citation>
    <scope>NUCLEOTIDE SEQUENCE [LARGE SCALE GENOMIC DNA]</scope>
    <source>
        <strain evidence="1 2">ATCC 43879</strain>
    </source>
</reference>
<dbReference type="Gene3D" id="2.20.110.10">
    <property type="entry name" value="Histone H3 K4-specific methyltransferase SET7/9 N-terminal domain"/>
    <property type="match status" value="1"/>
</dbReference>
<dbReference type="InterPro" id="IPR011652">
    <property type="entry name" value="MORN_2"/>
</dbReference>
<dbReference type="EMBL" id="ACDN02000002">
    <property type="protein sequence ID" value="EEO22953.1"/>
    <property type="molecule type" value="Genomic_DNA"/>
</dbReference>
<dbReference type="Proteomes" id="UP000005085">
    <property type="component" value="Unassembled WGS sequence"/>
</dbReference>
<protein>
    <recommendedName>
        <fullName evidence="3">Toxin-antitoxin system YwqK family antitoxin</fullName>
    </recommendedName>
</protein>
<sequence>MLLKNAFIALFSFSILHAETLKECKSEADKISGCVVKEYYENGNLEIETPYKNDKQEGIEKWYYENGKLWIETPYKNNKREGIEKWYHYENGNLALEASVLNDILHGDIKLYTEDKKLLALVKAENGRITSGKCFNNKALTNKDLAEMNKASYEKAYKYLQEICLKESDSNSTLYADTLKECKTEADKISGCVEREYFSNRNLWIETPYQNGEREGMAKWYHESGSLASEIPHKNDEAHGNLKYYTEDGRATCFA</sequence>
<evidence type="ECO:0000313" key="1">
    <source>
        <dbReference type="EMBL" id="EEO22953.1"/>
    </source>
</evidence>